<protein>
    <submittedName>
        <fullName evidence="2">Uncharacterized protein</fullName>
    </submittedName>
</protein>
<accession>A0A9P7M8D9</accession>
<organism evidence="2 3">
    <name type="scientific">Claviceps pazoutovae</name>
    <dbReference type="NCBI Taxonomy" id="1649127"/>
    <lineage>
        <taxon>Eukaryota</taxon>
        <taxon>Fungi</taxon>
        <taxon>Dikarya</taxon>
        <taxon>Ascomycota</taxon>
        <taxon>Pezizomycotina</taxon>
        <taxon>Sordariomycetes</taxon>
        <taxon>Hypocreomycetidae</taxon>
        <taxon>Hypocreales</taxon>
        <taxon>Clavicipitaceae</taxon>
        <taxon>Claviceps</taxon>
    </lineage>
</organism>
<feature type="region of interest" description="Disordered" evidence="1">
    <location>
        <begin position="14"/>
        <end position="34"/>
    </location>
</feature>
<evidence type="ECO:0000313" key="3">
    <source>
        <dbReference type="Proteomes" id="UP000706124"/>
    </source>
</evidence>
<name>A0A9P7M8D9_9HYPO</name>
<reference evidence="2 3" key="1">
    <citation type="journal article" date="2020" name="bioRxiv">
        <title>Whole genome comparisons of ergot fungi reveals the divergence and evolution of species within the genus Claviceps are the result of varying mechanisms driving genome evolution and host range expansion.</title>
        <authorList>
            <person name="Wyka S.A."/>
            <person name="Mondo S.J."/>
            <person name="Liu M."/>
            <person name="Dettman J."/>
            <person name="Nalam V."/>
            <person name="Broders K.D."/>
        </authorList>
    </citation>
    <scope>NUCLEOTIDE SEQUENCE [LARGE SCALE GENOMIC DNA]</scope>
    <source>
        <strain evidence="2 3">CCC 1485</strain>
    </source>
</reference>
<evidence type="ECO:0000313" key="2">
    <source>
        <dbReference type="EMBL" id="KAG5933110.1"/>
    </source>
</evidence>
<proteinExistence type="predicted"/>
<gene>
    <name evidence="2" type="ORF">E4U60_004705</name>
</gene>
<comment type="caution">
    <text evidence="2">The sequence shown here is derived from an EMBL/GenBank/DDBJ whole genome shotgun (WGS) entry which is preliminary data.</text>
</comment>
<dbReference type="OrthoDB" id="4961557at2759"/>
<dbReference type="EMBL" id="SRPO01000395">
    <property type="protein sequence ID" value="KAG5933110.1"/>
    <property type="molecule type" value="Genomic_DNA"/>
</dbReference>
<dbReference type="AlphaFoldDB" id="A0A9P7M8D9"/>
<sequence>MQQACRAKVAISRAHRAQARHDLQPSPSQTPPLPDIVRRRQELEALHRRHGEELEVLHRRHEEELMAGASPSPTPAIREHMGQRRGRAVLPSPSSPFSRQNKLNGFPDNLNGFPDNLNGGESWIGIPAIITWLSSGAFLPKSSHPSTLPPLPTPDADVPYIEGTTTLDDLAITNTDIDCIKRWRENLDKNKQQRGDRCNCFWFDLNVVSGICKGCREADTIRRNPGRGQRGPGMPELWSAENKLDLGVVPADLPQ</sequence>
<dbReference type="Proteomes" id="UP000706124">
    <property type="component" value="Unassembled WGS sequence"/>
</dbReference>
<keyword evidence="3" id="KW-1185">Reference proteome</keyword>
<evidence type="ECO:0000256" key="1">
    <source>
        <dbReference type="SAM" id="MobiDB-lite"/>
    </source>
</evidence>